<dbReference type="SUPFAM" id="SSF54523">
    <property type="entry name" value="Pili subunits"/>
    <property type="match status" value="1"/>
</dbReference>
<dbReference type="Pfam" id="PF03895">
    <property type="entry name" value="YadA_anchor"/>
    <property type="match status" value="1"/>
</dbReference>
<keyword evidence="5" id="KW-1134">Transmembrane beta strand</keyword>
<dbReference type="EMBL" id="RQIS01000004">
    <property type="protein sequence ID" value="RQH07952.1"/>
    <property type="molecule type" value="Genomic_DNA"/>
</dbReference>
<dbReference type="Gene3D" id="3.30.1300.30">
    <property type="entry name" value="GSPII I/J protein-like"/>
    <property type="match status" value="1"/>
</dbReference>
<evidence type="ECO:0000259" key="13">
    <source>
        <dbReference type="Pfam" id="PF05658"/>
    </source>
</evidence>
<keyword evidence="4" id="KW-0813">Transport</keyword>
<dbReference type="InterPro" id="IPR008635">
    <property type="entry name" value="Coiled_stalk_dom"/>
</dbReference>
<dbReference type="AlphaFoldDB" id="A0A3N6NG08"/>
<dbReference type="Proteomes" id="UP000272778">
    <property type="component" value="Unassembled WGS sequence"/>
</dbReference>
<evidence type="ECO:0000256" key="2">
    <source>
        <dbReference type="ARBA" id="ARBA00004442"/>
    </source>
</evidence>
<sequence length="938" mass="95288">MRLNIFQRVFTKIHELSNFRILTIIVDVQRSLASQAKQRSPYPLVKGKQQNPLKYIKSCIDSGYLGLFVFHQETPPHTVTLRSFGSGPAARNDGAPDPALKRTHNDRHSPSMGCFSMNKTYRSIWNEADQTWVAAPETAAARGKSMRRLAVLVTSAVGLAASGTSAFATTTTTAPTPGTVGQGGLELCSGAKGYSWGSSGGSQSIDCSTDGKGTTDGLAFTLNNAADTKGGYGFGASTVQVAGYQNGTLNIKGASIMVYGPTTFDSIVTMSNQKIVQMAPGLVAANSTEAVNGSQLYATNQNITNLQDYVADAVMYDTPAHDTLTLGGTNAKVPVALRNVAAGDLAPASTDAVNGSQLYATNVNVANLQDQVADAVMYDTPAHDTLTLGGTNAKVPVALRNVAAGDLSPASTDAVNGSQLYATNVNVASLQGQVADAVMYDTPAHDTLTLGGTNAKVPVALRNVAAGDLSSSSTDAVNGSQLYEVSQGVADNTTYINNLTENIVNGKIGIVQQNQATRDITVGKDTDGTIVDLTGTAGVRQLTGLAAGTGAGDAVNVAQMQSAGFQFDNVGGVLNKAVTYDAGSIAAGSPSITLATGDGFSQYHRNGDRNADFLPAGTIISNVANGIQDTDAANVGQVQDMINSYFQGGGATANSARILAAADTSSGASQLAASTGADAVQYDSSAHDTITLSSTSGGNVKITGLQDATLAVGSTDAVTGQQLFATNQQVANLDQAIQNVSNNGSTALSTSTTSGAATAAGAQSIAIGGGAAATGDNSTAIGDKANASAKNSVAIGANSIANREDAVSVGQEGAERQIVNVKAGTSGTDAVNVDQMNSALAQQNTAVNQQISGLRNSINTVEKNAYAGVAAAMAMPNLTPSAPGRTVVAAGGGYYKGGSAGAVGVTYRSANAHWLMNGAVAVTNNGDAGVRAQIGYEF</sequence>
<feature type="domain" description="Trimeric autotransporter adhesin YadA-like head" evidence="13">
    <location>
        <begin position="773"/>
        <end position="799"/>
    </location>
</feature>
<keyword evidence="8" id="KW-0653">Protein transport</keyword>
<keyword evidence="17" id="KW-1185">Reference proteome</keyword>
<evidence type="ECO:0000256" key="7">
    <source>
        <dbReference type="ARBA" id="ARBA00022729"/>
    </source>
</evidence>
<proteinExistence type="inferred from homology"/>
<accession>A0A3N6NG08</accession>
<evidence type="ECO:0000259" key="15">
    <source>
        <dbReference type="Pfam" id="PF13018"/>
    </source>
</evidence>
<keyword evidence="7" id="KW-0732">Signal</keyword>
<feature type="domain" description="Trimeric autotransporter adhesin YadA-like C-terminal membrane anchor" evidence="12">
    <location>
        <begin position="880"/>
        <end position="938"/>
    </location>
</feature>
<comment type="similarity">
    <text evidence="3">Belongs to the autotransporter-2 (AT-2) (TC 1.B.40) family.</text>
</comment>
<organism evidence="16 17">
    <name type="scientific">Paraburkholderia dinghuensis</name>
    <dbReference type="NCBI Taxonomy" id="2305225"/>
    <lineage>
        <taxon>Bacteria</taxon>
        <taxon>Pseudomonadati</taxon>
        <taxon>Pseudomonadota</taxon>
        <taxon>Betaproteobacteria</taxon>
        <taxon>Burkholderiales</taxon>
        <taxon>Burkholderiaceae</taxon>
        <taxon>Paraburkholderia</taxon>
    </lineage>
</organism>
<feature type="domain" description="Trimeric autotransporter adhesin YadA-like stalk" evidence="14">
    <location>
        <begin position="620"/>
        <end position="652"/>
    </location>
</feature>
<dbReference type="GO" id="GO:0009279">
    <property type="term" value="C:cell outer membrane"/>
    <property type="evidence" value="ECO:0007669"/>
    <property type="project" value="UniProtKB-SubCell"/>
</dbReference>
<evidence type="ECO:0000256" key="3">
    <source>
        <dbReference type="ARBA" id="ARBA00005848"/>
    </source>
</evidence>
<keyword evidence="9" id="KW-0472">Membrane</keyword>
<feature type="domain" description="Trimeric autotransporter adhesin YadA-like stalk" evidence="14">
    <location>
        <begin position="463"/>
        <end position="501"/>
    </location>
</feature>
<evidence type="ECO:0000256" key="6">
    <source>
        <dbReference type="ARBA" id="ARBA00022692"/>
    </source>
</evidence>
<feature type="region of interest" description="Disordered" evidence="11">
    <location>
        <begin position="84"/>
        <end position="111"/>
    </location>
</feature>
<dbReference type="InterPro" id="IPR024973">
    <property type="entry name" value="ESPR"/>
</dbReference>
<evidence type="ECO:0000256" key="1">
    <source>
        <dbReference type="ARBA" id="ARBA00004241"/>
    </source>
</evidence>
<dbReference type="Pfam" id="PF05658">
    <property type="entry name" value="YadA_head"/>
    <property type="match status" value="1"/>
</dbReference>
<feature type="domain" description="Trimeric autotransporter adhesin YadA-like stalk" evidence="14">
    <location>
        <begin position="701"/>
        <end position="744"/>
    </location>
</feature>
<dbReference type="Pfam" id="PF05662">
    <property type="entry name" value="YadA_stalk"/>
    <property type="match status" value="8"/>
</dbReference>
<evidence type="ECO:0000256" key="10">
    <source>
        <dbReference type="ARBA" id="ARBA00023237"/>
    </source>
</evidence>
<reference evidence="16 17" key="1">
    <citation type="submission" date="2018-11" db="EMBL/GenBank/DDBJ databases">
        <title>Paraburkholderia sp. DHOA04, isolated from soil.</title>
        <authorList>
            <person name="Gao Z.-H."/>
            <person name="Qiu L.-H."/>
            <person name="Fu J.-C."/>
        </authorList>
    </citation>
    <scope>NUCLEOTIDE SEQUENCE [LARGE SCALE GENOMIC DNA]</scope>
    <source>
        <strain evidence="16 17">DHOA04</strain>
    </source>
</reference>
<feature type="domain" description="ESPR" evidence="15">
    <location>
        <begin position="117"/>
        <end position="165"/>
    </location>
</feature>
<evidence type="ECO:0000259" key="12">
    <source>
        <dbReference type="Pfam" id="PF03895"/>
    </source>
</evidence>
<evidence type="ECO:0000256" key="5">
    <source>
        <dbReference type="ARBA" id="ARBA00022452"/>
    </source>
</evidence>
<dbReference type="GO" id="GO:0009986">
    <property type="term" value="C:cell surface"/>
    <property type="evidence" value="ECO:0007669"/>
    <property type="project" value="UniProtKB-SubCell"/>
</dbReference>
<feature type="domain" description="Trimeric autotransporter adhesin YadA-like stalk" evidence="14">
    <location>
        <begin position="401"/>
        <end position="432"/>
    </location>
</feature>
<evidence type="ECO:0000256" key="9">
    <source>
        <dbReference type="ARBA" id="ARBA00023136"/>
    </source>
</evidence>
<dbReference type="Gene3D" id="2.60.40.4050">
    <property type="match status" value="1"/>
</dbReference>
<evidence type="ECO:0000256" key="8">
    <source>
        <dbReference type="ARBA" id="ARBA00022927"/>
    </source>
</evidence>
<dbReference type="Gene3D" id="1.20.5.170">
    <property type="match status" value="5"/>
</dbReference>
<dbReference type="InterPro" id="IPR008640">
    <property type="entry name" value="Adhesin_Head_dom"/>
</dbReference>
<dbReference type="Pfam" id="PF13018">
    <property type="entry name" value="ESPR"/>
    <property type="match status" value="1"/>
</dbReference>
<dbReference type="SUPFAM" id="SSF101967">
    <property type="entry name" value="Adhesin YadA, collagen-binding domain"/>
    <property type="match status" value="3"/>
</dbReference>
<dbReference type="InterPro" id="IPR011049">
    <property type="entry name" value="Serralysin-like_metalloprot_C"/>
</dbReference>
<feature type="domain" description="Trimeric autotransporter adhesin YadA-like stalk" evidence="14">
    <location>
        <begin position="541"/>
        <end position="578"/>
    </location>
</feature>
<dbReference type="OrthoDB" id="1632057at2"/>
<dbReference type="Gene3D" id="6.10.250.2040">
    <property type="match status" value="1"/>
</dbReference>
<comment type="subcellular location">
    <subcellularLocation>
        <location evidence="2">Cell outer membrane</location>
    </subcellularLocation>
    <subcellularLocation>
        <location evidence="1">Cell surface</location>
    </subcellularLocation>
</comment>
<dbReference type="InterPro" id="IPR005594">
    <property type="entry name" value="YadA_C"/>
</dbReference>
<name>A0A3N6NG08_9BURK</name>
<dbReference type="Gene3D" id="1.20.5.2280">
    <property type="match status" value="1"/>
</dbReference>
<feature type="domain" description="Trimeric autotransporter adhesin YadA-like stalk" evidence="14">
    <location>
        <begin position="817"/>
        <end position="857"/>
    </location>
</feature>
<keyword evidence="6" id="KW-0812">Transmembrane</keyword>
<evidence type="ECO:0000313" key="17">
    <source>
        <dbReference type="Proteomes" id="UP000272778"/>
    </source>
</evidence>
<feature type="domain" description="Trimeric autotransporter adhesin YadA-like stalk" evidence="14">
    <location>
        <begin position="274"/>
        <end position="306"/>
    </location>
</feature>
<feature type="domain" description="Trimeric autotransporter adhesin YadA-like stalk" evidence="14">
    <location>
        <begin position="339"/>
        <end position="374"/>
    </location>
</feature>
<keyword evidence="10" id="KW-0998">Cell outer membrane</keyword>
<protein>
    <submittedName>
        <fullName evidence="16">Uncharacterized protein</fullName>
    </submittedName>
</protein>
<dbReference type="GO" id="GO:0015031">
    <property type="term" value="P:protein transport"/>
    <property type="evidence" value="ECO:0007669"/>
    <property type="project" value="UniProtKB-KW"/>
</dbReference>
<comment type="caution">
    <text evidence="16">The sequence shown here is derived from an EMBL/GenBank/DDBJ whole genome shotgun (WGS) entry which is preliminary data.</text>
</comment>
<evidence type="ECO:0000256" key="11">
    <source>
        <dbReference type="SAM" id="MobiDB-lite"/>
    </source>
</evidence>
<evidence type="ECO:0000313" key="16">
    <source>
        <dbReference type="EMBL" id="RQH07952.1"/>
    </source>
</evidence>
<evidence type="ECO:0000259" key="14">
    <source>
        <dbReference type="Pfam" id="PF05662"/>
    </source>
</evidence>
<evidence type="ECO:0000256" key="4">
    <source>
        <dbReference type="ARBA" id="ARBA00022448"/>
    </source>
</evidence>
<gene>
    <name evidence="16" type="ORF">D1Y85_07565</name>
</gene>
<dbReference type="InterPro" id="IPR045584">
    <property type="entry name" value="Pilin-like"/>
</dbReference>